<accession>A0ABZ2KTS3</accession>
<dbReference type="EMBL" id="CP089983">
    <property type="protein sequence ID" value="WXB02064.1"/>
    <property type="molecule type" value="Genomic_DNA"/>
</dbReference>
<name>A0ABZ2KTS3_9BACT</name>
<dbReference type="RefSeq" id="WP_394831689.1">
    <property type="nucleotide sequence ID" value="NZ_CP089929.1"/>
</dbReference>
<protein>
    <recommendedName>
        <fullName evidence="1">RiboL-PSP-HEPN domain-containing protein</fullName>
    </recommendedName>
</protein>
<evidence type="ECO:0000259" key="1">
    <source>
        <dbReference type="Pfam" id="PF18735"/>
    </source>
</evidence>
<keyword evidence="3" id="KW-1185">Reference proteome</keyword>
<sequence>MQRVLDQFLENLTRVRLLGGLHASLTSTTTAVLDVSDLLRAQIVLAISAFDTLVHELTRLGMLEAAAGKRTVVDTFQRFQVSFESVQLSAGASTLDWLDAEIRRKHSFLSFQTPDKVADAIRLISSVSLWNSVGSHLGKSPTDIKKELQLIVDRRNKIAHEADGDPSFPGTRWPIDPIMVNRAIDFLEAVGKAIFLSV</sequence>
<dbReference type="Pfam" id="PF18735">
    <property type="entry name" value="HEPN_RiboL-PSP"/>
    <property type="match status" value="1"/>
</dbReference>
<proteinExistence type="predicted"/>
<gene>
    <name evidence="2" type="ORF">LVJ94_34770</name>
</gene>
<reference evidence="2" key="1">
    <citation type="submission" date="2021-12" db="EMBL/GenBank/DDBJ databases">
        <title>Discovery of the Pendulisporaceae a myxobacterial family with distinct sporulation behavior and unique specialized metabolism.</title>
        <authorList>
            <person name="Garcia R."/>
            <person name="Popoff A."/>
            <person name="Bader C.D."/>
            <person name="Loehr J."/>
            <person name="Walesch S."/>
            <person name="Walt C."/>
            <person name="Boldt J."/>
            <person name="Bunk B."/>
            <person name="Haeckl F.J.F.P.J."/>
            <person name="Gunesch A.P."/>
            <person name="Birkelbach J."/>
            <person name="Nuebel U."/>
            <person name="Pietschmann T."/>
            <person name="Bach T."/>
            <person name="Mueller R."/>
        </authorList>
    </citation>
    <scope>NUCLEOTIDE SEQUENCE</scope>
    <source>
        <strain evidence="2">MSr11367</strain>
    </source>
</reference>
<dbReference type="Proteomes" id="UP001374803">
    <property type="component" value="Chromosome"/>
</dbReference>
<organism evidence="2 3">
    <name type="scientific">Pendulispora rubella</name>
    <dbReference type="NCBI Taxonomy" id="2741070"/>
    <lineage>
        <taxon>Bacteria</taxon>
        <taxon>Pseudomonadati</taxon>
        <taxon>Myxococcota</taxon>
        <taxon>Myxococcia</taxon>
        <taxon>Myxococcales</taxon>
        <taxon>Sorangiineae</taxon>
        <taxon>Pendulisporaceae</taxon>
        <taxon>Pendulispora</taxon>
    </lineage>
</organism>
<evidence type="ECO:0000313" key="3">
    <source>
        <dbReference type="Proteomes" id="UP001374803"/>
    </source>
</evidence>
<evidence type="ECO:0000313" key="2">
    <source>
        <dbReference type="EMBL" id="WXB02064.1"/>
    </source>
</evidence>
<dbReference type="InterPro" id="IPR041519">
    <property type="entry name" value="HEPN_RiboL-PSP"/>
</dbReference>
<feature type="domain" description="RiboL-PSP-HEPN" evidence="1">
    <location>
        <begin position="13"/>
        <end position="195"/>
    </location>
</feature>